<evidence type="ECO:0000313" key="3">
    <source>
        <dbReference type="Proteomes" id="UP001056539"/>
    </source>
</evidence>
<sequence>MKRFFLFCFLGYAVLLWAQTPRQDQLAYTLYNQGNDAYIRKDFELAKNYYLQVINGYNQSRYMPYALFMYTYVETDYPKILDALSYLVQRYPDFPYWTNAVEKLGDMYYIMENHAAAIETYSQIASDEALYKLGMLYLANGFQDESIKTIQRLLIQTTNRELLYRALLILVKALITKQEFAACYPHLQRLVSLRPYAYDNGLRALYYAAMYYTQGKDDESQSYALYLFGLLRQMFPLSAEATIASQYIVQLQSQGKIPREVSWVSVYYTSPSRVTIPDPVRELPLPLAKENAATNTLESQIDKQAQVVRREIQEYVVRIGQYKDLSVANIIVNDIVKSGIQEALGVYYRDDTYVVEIRGFPSEEKARSIAEKIIALGYTDTVVVEIARVVRYNPPVQ</sequence>
<dbReference type="EMBL" id="CP073355">
    <property type="protein sequence ID" value="URA10906.1"/>
    <property type="molecule type" value="Genomic_DNA"/>
</dbReference>
<dbReference type="InterPro" id="IPR011990">
    <property type="entry name" value="TPR-like_helical_dom_sf"/>
</dbReference>
<name>A0AAX3BHK9_9SPIR</name>
<gene>
    <name evidence="2" type="ORF">KDW03_03645</name>
</gene>
<dbReference type="InterPro" id="IPR036680">
    <property type="entry name" value="SPOR-like_sf"/>
</dbReference>
<dbReference type="Proteomes" id="UP001056539">
    <property type="component" value="Chromosome"/>
</dbReference>
<dbReference type="AlphaFoldDB" id="A0AAX3BHK9"/>
<protein>
    <recommendedName>
        <fullName evidence="4">Tetratricopeptide repeat protein</fullName>
    </recommendedName>
</protein>
<feature type="signal peptide" evidence="1">
    <location>
        <begin position="1"/>
        <end position="18"/>
    </location>
</feature>
<dbReference type="RefSeq" id="WP_271436038.1">
    <property type="nucleotide sequence ID" value="NZ_CP073355.1"/>
</dbReference>
<dbReference type="KEGG" id="taqu:KDW03_03645"/>
<reference evidence="2" key="2">
    <citation type="submission" date="2022-06" db="EMBL/GenBank/DDBJ databases">
        <title>Thermospira aquatica gen. nov., sp. nov.</title>
        <authorList>
            <person name="Ben Ali Gam Z."/>
            <person name="Labat M."/>
        </authorList>
    </citation>
    <scope>NUCLEOTIDE SEQUENCE</scope>
    <source>
        <strain evidence="2">F1F22</strain>
    </source>
</reference>
<evidence type="ECO:0000313" key="2">
    <source>
        <dbReference type="EMBL" id="URA10906.1"/>
    </source>
</evidence>
<reference evidence="2" key="1">
    <citation type="submission" date="2021-04" db="EMBL/GenBank/DDBJ databases">
        <authorList>
            <person name="Postec A."/>
        </authorList>
    </citation>
    <scope>NUCLEOTIDE SEQUENCE</scope>
    <source>
        <strain evidence="2">F1F22</strain>
    </source>
</reference>
<evidence type="ECO:0008006" key="4">
    <source>
        <dbReference type="Google" id="ProtNLM"/>
    </source>
</evidence>
<accession>A0AAX3BHK9</accession>
<keyword evidence="1" id="KW-0732">Signal</keyword>
<keyword evidence="3" id="KW-1185">Reference proteome</keyword>
<evidence type="ECO:0000256" key="1">
    <source>
        <dbReference type="SAM" id="SignalP"/>
    </source>
</evidence>
<dbReference type="GO" id="GO:0042834">
    <property type="term" value="F:peptidoglycan binding"/>
    <property type="evidence" value="ECO:0007669"/>
    <property type="project" value="InterPro"/>
</dbReference>
<proteinExistence type="predicted"/>
<dbReference type="Gene3D" id="3.30.70.1070">
    <property type="entry name" value="Sporulation related repeat"/>
    <property type="match status" value="1"/>
</dbReference>
<dbReference type="SUPFAM" id="SSF48452">
    <property type="entry name" value="TPR-like"/>
    <property type="match status" value="1"/>
</dbReference>
<organism evidence="2 3">
    <name type="scientific">Thermospira aquatica</name>
    <dbReference type="NCBI Taxonomy" id="2828656"/>
    <lineage>
        <taxon>Bacteria</taxon>
        <taxon>Pseudomonadati</taxon>
        <taxon>Spirochaetota</taxon>
        <taxon>Spirochaetia</taxon>
        <taxon>Brevinematales</taxon>
        <taxon>Thermospiraceae</taxon>
        <taxon>Thermospira</taxon>
    </lineage>
</organism>
<dbReference type="Gene3D" id="1.25.40.10">
    <property type="entry name" value="Tetratricopeptide repeat domain"/>
    <property type="match status" value="2"/>
</dbReference>
<feature type="chain" id="PRO_5043971080" description="Tetratricopeptide repeat protein" evidence="1">
    <location>
        <begin position="19"/>
        <end position="397"/>
    </location>
</feature>